<sequence>MYAKISKFVNIEEYCANFESDLNKDEKAKSFWSKQILILIDNFVKQIRSIEEETDDDNKDNNNHETKEEKIIKFKTEYQAKVNKLMEDPTKFLSIRQLLQLNEELLKKYEFGDIWRYHKLEENRKALSLLENRLQEVATNNTYSRFETLFYGLLSANIFDSGATAVQKILKENKNFNFGDAMLKVQKRPWLVDNFDSFMDVLLQGKIKCITFFADNCGIDLCLGVLPLIVEFLKLDIKVILCANSGPSLNDITINELINVIETAGEFCDLIKSSYENRNLILCENGQYGCCLNFLEINETLLDLMISMEVDLIVIEGVGRSIHSNFNAKFKCQSLKLAVIKNNFLAEGLGGKIFDAICKFECYK</sequence>
<gene>
    <name evidence="4" type="ORF">CHIRRI_LOCUS6684</name>
</gene>
<dbReference type="EMBL" id="OU895878">
    <property type="protein sequence ID" value="CAH1719365.1"/>
    <property type="molecule type" value="Genomic_DNA"/>
</dbReference>
<dbReference type="OrthoDB" id="5963205at2759"/>
<dbReference type="InterPro" id="IPR002791">
    <property type="entry name" value="ARMT1-like_metal-bd"/>
</dbReference>
<feature type="domain" description="Damage-control phosphatase ARMT1-like metal-binding" evidence="3">
    <location>
        <begin position="44"/>
        <end position="352"/>
    </location>
</feature>
<dbReference type="Proteomes" id="UP001153620">
    <property type="component" value="Chromosome 2"/>
</dbReference>
<keyword evidence="5" id="KW-1185">Reference proteome</keyword>
<evidence type="ECO:0000256" key="1">
    <source>
        <dbReference type="ARBA" id="ARBA00001967"/>
    </source>
</evidence>
<proteinExistence type="predicted"/>
<accession>A0A9P0NGM2</accession>
<dbReference type="Gene3D" id="3.40.50.10880">
    <property type="entry name" value="Uncharacterised protein PF01937, DUF89, domain 3"/>
    <property type="match status" value="1"/>
</dbReference>
<evidence type="ECO:0000313" key="4">
    <source>
        <dbReference type="EMBL" id="CAH1719365.1"/>
    </source>
</evidence>
<protein>
    <recommendedName>
        <fullName evidence="3">Damage-control phosphatase ARMT1-like metal-binding domain-containing protein</fullName>
    </recommendedName>
</protein>
<name>A0A9P0NGM2_9DIPT</name>
<keyword evidence="2" id="KW-0533">Nickel</keyword>
<dbReference type="Pfam" id="PF01937">
    <property type="entry name" value="ARMT1-like_dom"/>
    <property type="match status" value="1"/>
</dbReference>
<comment type="cofactor">
    <cofactor evidence="1">
        <name>Ni(2+)</name>
        <dbReference type="ChEBI" id="CHEBI:49786"/>
    </cofactor>
</comment>
<dbReference type="AlphaFoldDB" id="A0A9P0NGM2"/>
<reference evidence="4" key="1">
    <citation type="submission" date="2022-01" db="EMBL/GenBank/DDBJ databases">
        <authorList>
            <person name="King R."/>
        </authorList>
    </citation>
    <scope>NUCLEOTIDE SEQUENCE</scope>
</reference>
<reference evidence="4" key="2">
    <citation type="submission" date="2022-10" db="EMBL/GenBank/DDBJ databases">
        <authorList>
            <consortium name="ENA_rothamsted_submissions"/>
            <consortium name="culmorum"/>
            <person name="King R."/>
        </authorList>
    </citation>
    <scope>NUCLEOTIDE SEQUENCE</scope>
</reference>
<evidence type="ECO:0000256" key="2">
    <source>
        <dbReference type="ARBA" id="ARBA00022596"/>
    </source>
</evidence>
<dbReference type="SUPFAM" id="SSF111321">
    <property type="entry name" value="AF1104-like"/>
    <property type="match status" value="1"/>
</dbReference>
<evidence type="ECO:0000259" key="3">
    <source>
        <dbReference type="Pfam" id="PF01937"/>
    </source>
</evidence>
<evidence type="ECO:0000313" key="5">
    <source>
        <dbReference type="Proteomes" id="UP001153620"/>
    </source>
</evidence>
<organism evidence="4 5">
    <name type="scientific">Chironomus riparius</name>
    <dbReference type="NCBI Taxonomy" id="315576"/>
    <lineage>
        <taxon>Eukaryota</taxon>
        <taxon>Metazoa</taxon>
        <taxon>Ecdysozoa</taxon>
        <taxon>Arthropoda</taxon>
        <taxon>Hexapoda</taxon>
        <taxon>Insecta</taxon>
        <taxon>Pterygota</taxon>
        <taxon>Neoptera</taxon>
        <taxon>Endopterygota</taxon>
        <taxon>Diptera</taxon>
        <taxon>Nematocera</taxon>
        <taxon>Chironomoidea</taxon>
        <taxon>Chironomidae</taxon>
        <taxon>Chironominae</taxon>
        <taxon>Chironomus</taxon>
    </lineage>
</organism>
<dbReference type="InterPro" id="IPR036075">
    <property type="entry name" value="ARMT-1-like_metal-bd_sf"/>
</dbReference>